<evidence type="ECO:0000256" key="1">
    <source>
        <dbReference type="SAM" id="MobiDB-lite"/>
    </source>
</evidence>
<protein>
    <submittedName>
        <fullName evidence="2">Uncharacterized protein</fullName>
    </submittedName>
</protein>
<accession>A0AA88AIX8</accession>
<comment type="caution">
    <text evidence="2">The sequence shown here is derived from an EMBL/GenBank/DDBJ whole genome shotgun (WGS) entry which is preliminary data.</text>
</comment>
<feature type="compositionally biased region" description="Low complexity" evidence="1">
    <location>
        <begin position="23"/>
        <end position="33"/>
    </location>
</feature>
<feature type="compositionally biased region" description="Basic residues" evidence="1">
    <location>
        <begin position="1"/>
        <end position="14"/>
    </location>
</feature>
<sequence length="45" mass="4963">MRKKGGQWRRHRGNKREDKAAVRRAAALSAGGRQRCRLAGEGDSG</sequence>
<dbReference type="EMBL" id="BTGU01000043">
    <property type="protein sequence ID" value="GMN52770.1"/>
    <property type="molecule type" value="Genomic_DNA"/>
</dbReference>
<reference evidence="2" key="1">
    <citation type="submission" date="2023-07" db="EMBL/GenBank/DDBJ databases">
        <title>draft genome sequence of fig (Ficus carica).</title>
        <authorList>
            <person name="Takahashi T."/>
            <person name="Nishimura K."/>
        </authorList>
    </citation>
    <scope>NUCLEOTIDE SEQUENCE</scope>
</reference>
<dbReference type="AlphaFoldDB" id="A0AA88AIX8"/>
<gene>
    <name evidence="2" type="ORF">TIFTF001_021917</name>
</gene>
<proteinExistence type="predicted"/>
<evidence type="ECO:0000313" key="3">
    <source>
        <dbReference type="Proteomes" id="UP001187192"/>
    </source>
</evidence>
<organism evidence="2 3">
    <name type="scientific">Ficus carica</name>
    <name type="common">Common fig</name>
    <dbReference type="NCBI Taxonomy" id="3494"/>
    <lineage>
        <taxon>Eukaryota</taxon>
        <taxon>Viridiplantae</taxon>
        <taxon>Streptophyta</taxon>
        <taxon>Embryophyta</taxon>
        <taxon>Tracheophyta</taxon>
        <taxon>Spermatophyta</taxon>
        <taxon>Magnoliopsida</taxon>
        <taxon>eudicotyledons</taxon>
        <taxon>Gunneridae</taxon>
        <taxon>Pentapetalae</taxon>
        <taxon>rosids</taxon>
        <taxon>fabids</taxon>
        <taxon>Rosales</taxon>
        <taxon>Moraceae</taxon>
        <taxon>Ficeae</taxon>
        <taxon>Ficus</taxon>
    </lineage>
</organism>
<evidence type="ECO:0000313" key="2">
    <source>
        <dbReference type="EMBL" id="GMN52770.1"/>
    </source>
</evidence>
<feature type="region of interest" description="Disordered" evidence="1">
    <location>
        <begin position="1"/>
        <end position="45"/>
    </location>
</feature>
<name>A0AA88AIX8_FICCA</name>
<keyword evidence="3" id="KW-1185">Reference proteome</keyword>
<dbReference type="Proteomes" id="UP001187192">
    <property type="component" value="Unassembled WGS sequence"/>
</dbReference>